<organism evidence="2 3">
    <name type="scientific">Ramlibacter algicola</name>
    <dbReference type="NCBI Taxonomy" id="2795217"/>
    <lineage>
        <taxon>Bacteria</taxon>
        <taxon>Pseudomonadati</taxon>
        <taxon>Pseudomonadota</taxon>
        <taxon>Betaproteobacteria</taxon>
        <taxon>Burkholderiales</taxon>
        <taxon>Comamonadaceae</taxon>
        <taxon>Ramlibacter</taxon>
    </lineage>
</organism>
<dbReference type="Pfam" id="PF09842">
    <property type="entry name" value="DUF2069"/>
    <property type="match status" value="1"/>
</dbReference>
<sequence length="126" mass="14006">MPSPMDTPEDSHLRKVDATRWAAVASLLALVAVLLVWELGLHRSWWAIKALPLCAPLAGLLKRRLYTYRWTSLLVWPWFAEGVVRCTTDASLASRAFAGAEVALTLALFIACSLHVRTRLSHKDPA</sequence>
<protein>
    <submittedName>
        <fullName evidence="2">DUF2069 domain-containing protein</fullName>
    </submittedName>
</protein>
<keyword evidence="3" id="KW-1185">Reference proteome</keyword>
<dbReference type="EMBL" id="JAEDAO010000001">
    <property type="protein sequence ID" value="MBK0394143.1"/>
    <property type="molecule type" value="Genomic_DNA"/>
</dbReference>
<proteinExistence type="predicted"/>
<name>A0A934Q3F1_9BURK</name>
<keyword evidence="1" id="KW-0472">Membrane</keyword>
<reference evidence="2" key="1">
    <citation type="submission" date="2020-12" db="EMBL/GenBank/DDBJ databases">
        <title>Ramlibacter sp. nov., isolated from a freshwater alga, Cryptomonas.</title>
        <authorList>
            <person name="Kim H.M."/>
            <person name="Jeon C.O."/>
        </authorList>
    </citation>
    <scope>NUCLEOTIDE SEQUENCE</scope>
    <source>
        <strain evidence="2">CrO1</strain>
    </source>
</reference>
<gene>
    <name evidence="2" type="ORF">I8E28_16190</name>
</gene>
<dbReference type="InterPro" id="IPR018643">
    <property type="entry name" value="DUF2069_membrane"/>
</dbReference>
<feature type="transmembrane region" description="Helical" evidence="1">
    <location>
        <begin position="21"/>
        <end position="39"/>
    </location>
</feature>
<dbReference type="Proteomes" id="UP000617041">
    <property type="component" value="Unassembled WGS sequence"/>
</dbReference>
<evidence type="ECO:0000313" key="3">
    <source>
        <dbReference type="Proteomes" id="UP000617041"/>
    </source>
</evidence>
<evidence type="ECO:0000256" key="1">
    <source>
        <dbReference type="SAM" id="Phobius"/>
    </source>
</evidence>
<dbReference type="AlphaFoldDB" id="A0A934Q3F1"/>
<evidence type="ECO:0000313" key="2">
    <source>
        <dbReference type="EMBL" id="MBK0394143.1"/>
    </source>
</evidence>
<accession>A0A934Q3F1</accession>
<keyword evidence="1" id="KW-0812">Transmembrane</keyword>
<keyword evidence="1" id="KW-1133">Transmembrane helix</keyword>
<comment type="caution">
    <text evidence="2">The sequence shown here is derived from an EMBL/GenBank/DDBJ whole genome shotgun (WGS) entry which is preliminary data.</text>
</comment>
<feature type="transmembrane region" description="Helical" evidence="1">
    <location>
        <begin position="45"/>
        <end position="61"/>
    </location>
</feature>